<dbReference type="HOGENOM" id="CLU_003612_2_1_2"/>
<dbReference type="GO" id="GO:0072344">
    <property type="term" value="P:rescue of stalled ribosome"/>
    <property type="evidence" value="ECO:0007669"/>
    <property type="project" value="TreeGrafter"/>
</dbReference>
<dbReference type="Pfam" id="PF05670">
    <property type="entry name" value="NFACT-R_1"/>
    <property type="match status" value="1"/>
</dbReference>
<evidence type="ECO:0000256" key="1">
    <source>
        <dbReference type="SAM" id="Coils"/>
    </source>
</evidence>
<dbReference type="RefSeq" id="WP_048111109.1">
    <property type="nucleotide sequence ID" value="NZ_CP010070.1"/>
</dbReference>
<dbReference type="GO" id="GO:0043023">
    <property type="term" value="F:ribosomal large subunit binding"/>
    <property type="evidence" value="ECO:0007669"/>
    <property type="project" value="TreeGrafter"/>
</dbReference>
<feature type="coiled-coil region" evidence="1">
    <location>
        <begin position="291"/>
        <end position="318"/>
    </location>
</feature>
<dbReference type="Pfam" id="PF05833">
    <property type="entry name" value="NFACT_N"/>
    <property type="match status" value="1"/>
</dbReference>
<dbReference type="EMBL" id="CP010070">
    <property type="protein sequence ID" value="AIZ55919.1"/>
    <property type="molecule type" value="Genomic_DNA"/>
</dbReference>
<dbReference type="NCBIfam" id="NF041120">
    <property type="entry name" value="RqcH_arch"/>
    <property type="match status" value="1"/>
</dbReference>
<dbReference type="KEGG" id="mear:Mpt1_c00090"/>
<name>A0A0A7LA11_9ARCH</name>
<dbReference type="PANTHER" id="PTHR15239">
    <property type="entry name" value="NUCLEAR EXPORT MEDIATOR FACTOR NEMF"/>
    <property type="match status" value="1"/>
</dbReference>
<proteinExistence type="predicted"/>
<dbReference type="InterPro" id="IPR008532">
    <property type="entry name" value="NFACT_RNA-bd"/>
</dbReference>
<protein>
    <recommendedName>
        <fullName evidence="2">NFACT RNA-binding domain-containing protein</fullName>
    </recommendedName>
</protein>
<evidence type="ECO:0000259" key="2">
    <source>
        <dbReference type="Pfam" id="PF05670"/>
    </source>
</evidence>
<evidence type="ECO:0000313" key="3">
    <source>
        <dbReference type="EMBL" id="AIZ55919.1"/>
    </source>
</evidence>
<sequence length="640" mass="72433">MKKEMSSFDVRSIVSEMASLEGAHIDKIFHWGAGNVLFRLNVQGDGKRELFFRDKKWLYLSPTRPETPETPTSFATFLRKYITNARIGKTTQAGFDRVTVTEVFKSDGEYRLIFEMFGGGNVLLVQDGKIVNCLTHKTFRDRATRPGEEYIMPKSRFDPVISSLDDFKGVFRTSQSDTVRTLATVVNLGGQYSEELCKRSGIDKSKPSPEVGDDDLAKMYSSLREIVDRVIKNGEPTVFRKDGEIVDVAPINLKIYEDTEPEKVQSMSLAIDALLKEMIVAEEEAYVDPEMEKLKKRIQKQTETVDEYKMESEDLKKRADAIYIEYQKVNDLLNVLGKKSKELTWEKLAEGARKIPYVMNIDPSKNIVTASVAGLKVTMDYTKNIDANASDIYQKSKDIYEKAKRAEDALRESMTELDKKQKGIDKAKALAAGKVQPTKQFWFERYKWFITSSGKLVIAGRDAHSNDNVVKKHLKEKDVFVHAEVHGAPSVILKEGTGATPEELREACVFALTQSKAWVAALTEGAAFWAYPDQVSKTPNPGEFVPRGAFIVRGKRNYEHHLKIELGIGEIMYQGTRKVMCGPVELFKDSERYMVLIPGRGKSGRKAGDIARDFKVPEEEISRILPPGDVEIVRRVWKEE</sequence>
<dbReference type="GeneID" id="24817683"/>
<accession>A0A0A7LA11</accession>
<dbReference type="AlphaFoldDB" id="A0A0A7LA11"/>
<dbReference type="PANTHER" id="PTHR15239:SF6">
    <property type="entry name" value="RIBOSOME QUALITY CONTROL COMPLEX SUBUNIT NEMF"/>
    <property type="match status" value="1"/>
</dbReference>
<reference evidence="3 4" key="1">
    <citation type="journal article" date="2014" name="Appl. Environ. Microbiol.">
        <title>Comparative Genome Analysis of 'Candidatus Methanoplasma termitum' Indicates a New Mode of Energy Metabolism in the Seventh Order of Methanogens.</title>
        <authorList>
            <person name="Lang K."/>
            <person name="Schuldes J."/>
            <person name="Klingl A."/>
            <person name="Poehlein A."/>
            <person name="Daniel R."/>
            <person name="Brune A."/>
        </authorList>
    </citation>
    <scope>NUCLEOTIDE SEQUENCE [LARGE SCALE GENOMIC DNA]</scope>
    <source>
        <strain evidence="4">Mpt1</strain>
    </source>
</reference>
<evidence type="ECO:0000313" key="4">
    <source>
        <dbReference type="Proteomes" id="UP000030787"/>
    </source>
</evidence>
<feature type="domain" description="NFACT RNA-binding" evidence="2">
    <location>
        <begin position="446"/>
        <end position="554"/>
    </location>
</feature>
<dbReference type="GO" id="GO:1990112">
    <property type="term" value="C:RQC complex"/>
    <property type="evidence" value="ECO:0007669"/>
    <property type="project" value="TreeGrafter"/>
</dbReference>
<dbReference type="Proteomes" id="UP000030787">
    <property type="component" value="Chromosome"/>
</dbReference>
<keyword evidence="1" id="KW-0175">Coiled coil</keyword>
<gene>
    <name evidence="3" type="ORF">Mpt1_c00090</name>
</gene>
<keyword evidence="4" id="KW-1185">Reference proteome</keyword>
<dbReference type="OrthoDB" id="10943at2157"/>
<organism evidence="3 4">
    <name type="scientific">Candidatus Methanoplasma termitum</name>
    <dbReference type="NCBI Taxonomy" id="1577791"/>
    <lineage>
        <taxon>Archaea</taxon>
        <taxon>Methanobacteriati</taxon>
        <taxon>Thermoplasmatota</taxon>
        <taxon>Thermoplasmata</taxon>
        <taxon>Methanomassiliicoccales</taxon>
        <taxon>Methanomassiliicoccaceae</taxon>
        <taxon>Candidatus Methanoplasma</taxon>
    </lineage>
</organism>
<dbReference type="GO" id="GO:0000049">
    <property type="term" value="F:tRNA binding"/>
    <property type="evidence" value="ECO:0007669"/>
    <property type="project" value="TreeGrafter"/>
</dbReference>
<dbReference type="STRING" id="1577791.Mpt1_c00090"/>
<dbReference type="Gene3D" id="2.30.310.10">
    <property type="entry name" value="ibrinogen binding protein from staphylococcus aureus domain"/>
    <property type="match status" value="1"/>
</dbReference>
<dbReference type="InterPro" id="IPR051608">
    <property type="entry name" value="RQC_Subunit_NEMF"/>
</dbReference>